<name>A0AAD4MQG8_9BILA</name>
<evidence type="ECO:0000313" key="2">
    <source>
        <dbReference type="Proteomes" id="UP001201812"/>
    </source>
</evidence>
<accession>A0AAD4MQG8</accession>
<dbReference type="AlphaFoldDB" id="A0AAD4MQG8"/>
<evidence type="ECO:0000313" key="1">
    <source>
        <dbReference type="EMBL" id="KAI1700963.1"/>
    </source>
</evidence>
<keyword evidence="2" id="KW-1185">Reference proteome</keyword>
<comment type="caution">
    <text evidence="1">The sequence shown here is derived from an EMBL/GenBank/DDBJ whole genome shotgun (WGS) entry which is preliminary data.</text>
</comment>
<proteinExistence type="predicted"/>
<sequence length="289" mass="33163">MSSKSSLPNDITNFLPNDDITDLMLMSRTFNAHVTPRLKKIDQEMATMNQSIKSLVPSPAPEASNHEWISQMDLKGFEPIGSKEVFRCSNCTGNNLITISNKSSLPNDIFYNVTNFLPNDDITDLMLMSRTVNALVTPRLRKLDEEMATLNQSIKSFMPIPPPETDDEWISQLNLKKFEPVGSAAKKRMMDAFHKKNDSLRCNGFNYLDSGQFDRLKERMSLQRFNNLTFFGILGALVATPKFRQEYNISRNFAHSIACFVIQYCYFGVFNDVVRIWSFYNSDWSKLSR</sequence>
<evidence type="ECO:0008006" key="3">
    <source>
        <dbReference type="Google" id="ProtNLM"/>
    </source>
</evidence>
<dbReference type="EMBL" id="JAKKPZ010000130">
    <property type="protein sequence ID" value="KAI1700963.1"/>
    <property type="molecule type" value="Genomic_DNA"/>
</dbReference>
<protein>
    <recommendedName>
        <fullName evidence="3">F-box domain-containing protein</fullName>
    </recommendedName>
</protein>
<reference evidence="1" key="1">
    <citation type="submission" date="2022-01" db="EMBL/GenBank/DDBJ databases">
        <title>Genome Sequence Resource for Two Populations of Ditylenchus destructor, the Migratory Endoparasitic Phytonematode.</title>
        <authorList>
            <person name="Zhang H."/>
            <person name="Lin R."/>
            <person name="Xie B."/>
        </authorList>
    </citation>
    <scope>NUCLEOTIDE SEQUENCE</scope>
    <source>
        <strain evidence="1">BazhouSP</strain>
    </source>
</reference>
<gene>
    <name evidence="1" type="ORF">DdX_16402</name>
</gene>
<organism evidence="1 2">
    <name type="scientific">Ditylenchus destructor</name>
    <dbReference type="NCBI Taxonomy" id="166010"/>
    <lineage>
        <taxon>Eukaryota</taxon>
        <taxon>Metazoa</taxon>
        <taxon>Ecdysozoa</taxon>
        <taxon>Nematoda</taxon>
        <taxon>Chromadorea</taxon>
        <taxon>Rhabditida</taxon>
        <taxon>Tylenchina</taxon>
        <taxon>Tylenchomorpha</taxon>
        <taxon>Sphaerularioidea</taxon>
        <taxon>Anguinidae</taxon>
        <taxon>Anguininae</taxon>
        <taxon>Ditylenchus</taxon>
    </lineage>
</organism>
<dbReference type="Proteomes" id="UP001201812">
    <property type="component" value="Unassembled WGS sequence"/>
</dbReference>